<organism evidence="2">
    <name type="scientific">Myxobolus squamalis</name>
    <name type="common">Myxosporean</name>
    <dbReference type="NCBI Taxonomy" id="59785"/>
    <lineage>
        <taxon>Eukaryota</taxon>
        <taxon>Metazoa</taxon>
        <taxon>Cnidaria</taxon>
        <taxon>Myxozoa</taxon>
        <taxon>Myxosporea</taxon>
        <taxon>Bivalvulida</taxon>
        <taxon>Platysporina</taxon>
        <taxon>Myxobolidae</taxon>
        <taxon>Myxobolus</taxon>
    </lineage>
</organism>
<evidence type="ECO:0000259" key="1">
    <source>
        <dbReference type="Pfam" id="PF25467"/>
    </source>
</evidence>
<dbReference type="AlphaFoldDB" id="A0A6B2G5M2"/>
<evidence type="ECO:0000313" key="2">
    <source>
        <dbReference type="EMBL" id="NDJ96889.1"/>
    </source>
</evidence>
<proteinExistence type="predicted"/>
<feature type="domain" description="NOL9 C-terminal" evidence="1">
    <location>
        <begin position="27"/>
        <end position="137"/>
    </location>
</feature>
<protein>
    <submittedName>
        <fullName evidence="2">Polynucleotide 5'-hydroxyl-kinase NOL9 (Trinotate prediction)</fullName>
    </submittedName>
</protein>
<accession>A0A6B2G5M2</accession>
<dbReference type="EMBL" id="GHBR01001801">
    <property type="protein sequence ID" value="NDJ96889.1"/>
    <property type="molecule type" value="Transcribed_RNA"/>
</dbReference>
<dbReference type="GO" id="GO:0016301">
    <property type="term" value="F:kinase activity"/>
    <property type="evidence" value="ECO:0007669"/>
    <property type="project" value="UniProtKB-KW"/>
</dbReference>
<name>A0A6B2G5M2_MYXSQ</name>
<sequence length="156" mass="17873">MAFLLYFKSSHALFSPDFSICNFFATLIPYQFEISKIHLSYFNRKIDPNAIEHSLRLNIVGLLYDPELEKLDSLQKISFNEHFDFNIVSHSDQSICLGLGLIRNVDTEFGILYIVTPVSELDLQNTNVIAIGNICLPDDLLTQKNDFQISNTVYFT</sequence>
<keyword evidence="2" id="KW-0418">Kinase</keyword>
<dbReference type="InterPro" id="IPR057570">
    <property type="entry name" value="NOL9_C"/>
</dbReference>
<reference evidence="2" key="1">
    <citation type="submission" date="2018-11" db="EMBL/GenBank/DDBJ databases">
        <title>Myxobolus squamalis genome and transcriptome.</title>
        <authorList>
            <person name="Yahalomi D."/>
            <person name="Atkinson S.D."/>
            <person name="Neuhof M."/>
            <person name="Chang E.S."/>
            <person name="Philippe H."/>
            <person name="Cartwright P."/>
            <person name="Bartholomew J.L."/>
            <person name="Huchon D."/>
        </authorList>
    </citation>
    <scope>NUCLEOTIDE SEQUENCE</scope>
    <source>
        <strain evidence="2">71B08</strain>
        <tissue evidence="2">Whole</tissue>
    </source>
</reference>
<keyword evidence="2" id="KW-0808">Transferase</keyword>
<dbReference type="Pfam" id="PF25467">
    <property type="entry name" value="NOL9_C"/>
    <property type="match status" value="1"/>
</dbReference>